<dbReference type="Pfam" id="PF04073">
    <property type="entry name" value="tRNA_edit"/>
    <property type="match status" value="1"/>
</dbReference>
<dbReference type="InterPro" id="IPR036754">
    <property type="entry name" value="YbaK/aa-tRNA-synt-asso_dom_sf"/>
</dbReference>
<dbReference type="SUPFAM" id="SSF55826">
    <property type="entry name" value="YbaK/ProRS associated domain"/>
    <property type="match status" value="1"/>
</dbReference>
<dbReference type="PANTHER" id="PTHR30411:SF0">
    <property type="entry name" value="CYS-TRNA(PRO)_CYS-TRNA(CYS) DEACYLASE YBAK"/>
    <property type="match status" value="1"/>
</dbReference>
<dbReference type="EMBL" id="FCNV02000009">
    <property type="protein sequence ID" value="SAL38469.1"/>
    <property type="molecule type" value="Genomic_DNA"/>
</dbReference>
<dbReference type="Gene3D" id="3.90.960.10">
    <property type="entry name" value="YbaK/aminoacyl-tRNA synthetase-associated domain"/>
    <property type="match status" value="1"/>
</dbReference>
<accession>A0A658R1F3</accession>
<sequence>MVSRMARRYNAFMSKSKHVSETPATQFLRRHQVTFGEHPYDYVEHGGTEESARQLGVDEHCVVKTLVMEDEHAKPLIVLMHGDRTVSTKNLARQTGAKRIEPCKPEVANRHSGYLVGGTSPFGTKKAMPVYVESSILELGTIYLNGGRRGYLVSLDPAVLTELLYAKPVQCASVD</sequence>
<comment type="caution">
    <text evidence="6">The sequence shown here is derived from an EMBL/GenBank/DDBJ whole genome shotgun (WGS) entry which is preliminary data.</text>
</comment>
<dbReference type="GO" id="GO:0002161">
    <property type="term" value="F:aminoacyl-tRNA deacylase activity"/>
    <property type="evidence" value="ECO:0007669"/>
    <property type="project" value="InterPro"/>
</dbReference>
<dbReference type="InterPro" id="IPR007214">
    <property type="entry name" value="YbaK/aa-tRNA-synth-assoc-dom"/>
</dbReference>
<keyword evidence="7" id="KW-1185">Reference proteome</keyword>
<protein>
    <recommendedName>
        <fullName evidence="4">Cys-tRNA(Pro)/Cys-tRNA(Cys) deacylase</fullName>
        <ecNumber evidence="4">4.2.-.-</ecNumber>
    </recommendedName>
</protein>
<evidence type="ECO:0000256" key="2">
    <source>
        <dbReference type="ARBA" id="ARBA00022917"/>
    </source>
</evidence>
<proteinExistence type="inferred from homology"/>
<dbReference type="Proteomes" id="UP000198263">
    <property type="component" value="Unassembled WGS sequence"/>
</dbReference>
<evidence type="ECO:0000256" key="4">
    <source>
        <dbReference type="PIRNR" id="PIRNR006181"/>
    </source>
</evidence>
<keyword evidence="2 4" id="KW-0648">Protein biosynthesis</keyword>
<evidence type="ECO:0000313" key="6">
    <source>
        <dbReference type="EMBL" id="SAL38469.1"/>
    </source>
</evidence>
<feature type="domain" description="YbaK/aminoacyl-tRNA synthetase-associated" evidence="5">
    <location>
        <begin position="48"/>
        <end position="161"/>
    </location>
</feature>
<dbReference type="EC" id="4.2.-.-" evidence="4"/>
<comment type="similarity">
    <text evidence="1 4">Belongs to the prolyl-tRNA editing family. YbaK/EbsC subfamily.</text>
</comment>
<dbReference type="PANTHER" id="PTHR30411">
    <property type="entry name" value="CYTOPLASMIC PROTEIN"/>
    <property type="match status" value="1"/>
</dbReference>
<evidence type="ECO:0000256" key="3">
    <source>
        <dbReference type="ARBA" id="ARBA00023239"/>
    </source>
</evidence>
<dbReference type="NCBIfam" id="TIGR00011">
    <property type="entry name" value="YbaK_EbsC"/>
    <property type="match status" value="1"/>
</dbReference>
<keyword evidence="3 4" id="KW-0456">Lyase</keyword>
<reference evidence="6 7" key="1">
    <citation type="submission" date="2016-01" db="EMBL/GenBank/DDBJ databases">
        <authorList>
            <person name="Peeters C."/>
        </authorList>
    </citation>
    <scope>NUCLEOTIDE SEQUENCE [LARGE SCALE GENOMIC DNA]</scope>
    <source>
        <strain evidence="6">LMG 29315</strain>
    </source>
</reference>
<evidence type="ECO:0000256" key="1">
    <source>
        <dbReference type="ARBA" id="ARBA00009798"/>
    </source>
</evidence>
<dbReference type="GO" id="GO:0006412">
    <property type="term" value="P:translation"/>
    <property type="evidence" value="ECO:0007669"/>
    <property type="project" value="UniProtKB-KW"/>
</dbReference>
<dbReference type="CDD" id="cd00002">
    <property type="entry name" value="YbaK_deacylase"/>
    <property type="match status" value="1"/>
</dbReference>
<gene>
    <name evidence="6" type="ORF">AWB72_03927</name>
</gene>
<organism evidence="6 7">
    <name type="scientific">Caballeronia concitans</name>
    <dbReference type="NCBI Taxonomy" id="1777133"/>
    <lineage>
        <taxon>Bacteria</taxon>
        <taxon>Pseudomonadati</taxon>
        <taxon>Pseudomonadota</taxon>
        <taxon>Betaproteobacteria</taxon>
        <taxon>Burkholderiales</taxon>
        <taxon>Burkholderiaceae</taxon>
        <taxon>Caballeronia</taxon>
    </lineage>
</organism>
<dbReference type="GO" id="GO:0016829">
    <property type="term" value="F:lyase activity"/>
    <property type="evidence" value="ECO:0007669"/>
    <property type="project" value="UniProtKB-KW"/>
</dbReference>
<dbReference type="InterPro" id="IPR004369">
    <property type="entry name" value="Prolyl-tRNA_editing_YbaK/EbsC"/>
</dbReference>
<dbReference type="PIRSF" id="PIRSF006181">
    <property type="entry name" value="EbsC_YbaK"/>
    <property type="match status" value="1"/>
</dbReference>
<dbReference type="AlphaFoldDB" id="A0A658R1F3"/>
<evidence type="ECO:0000259" key="5">
    <source>
        <dbReference type="Pfam" id="PF04073"/>
    </source>
</evidence>
<name>A0A658R1F3_9BURK</name>
<evidence type="ECO:0000313" key="7">
    <source>
        <dbReference type="Proteomes" id="UP000198263"/>
    </source>
</evidence>